<evidence type="ECO:0000313" key="1">
    <source>
        <dbReference type="EMBL" id="KAF1843262.1"/>
    </source>
</evidence>
<organism evidence="1 2">
    <name type="scientific">Cucurbitaria berberidis CBS 394.84</name>
    <dbReference type="NCBI Taxonomy" id="1168544"/>
    <lineage>
        <taxon>Eukaryota</taxon>
        <taxon>Fungi</taxon>
        <taxon>Dikarya</taxon>
        <taxon>Ascomycota</taxon>
        <taxon>Pezizomycotina</taxon>
        <taxon>Dothideomycetes</taxon>
        <taxon>Pleosporomycetidae</taxon>
        <taxon>Pleosporales</taxon>
        <taxon>Pleosporineae</taxon>
        <taxon>Cucurbitariaceae</taxon>
        <taxon>Cucurbitaria</taxon>
    </lineage>
</organism>
<gene>
    <name evidence="1" type="ORF">K460DRAFT_432847</name>
</gene>
<dbReference type="PROSITE" id="PS51257">
    <property type="entry name" value="PROKAR_LIPOPROTEIN"/>
    <property type="match status" value="1"/>
</dbReference>
<sequence length="127" mass="13968">MDRAVAIDRAPSVTQAIGPTITSCSATEAGHREGSRKILENRVWIRIAVKRHSAERSGDKCIGPPVTSRRVVELKLGSGIWRAQPRGNKHRHGRYAMLSDVSLAIKHQVGRPEKQDGRRITNCIGGI</sequence>
<protein>
    <submittedName>
        <fullName evidence="1">Uncharacterized protein</fullName>
    </submittedName>
</protein>
<accession>A0A9P4L6D8</accession>
<dbReference type="EMBL" id="ML976617">
    <property type="protein sequence ID" value="KAF1843262.1"/>
    <property type="molecule type" value="Genomic_DNA"/>
</dbReference>
<dbReference type="AlphaFoldDB" id="A0A9P4L6D8"/>
<dbReference type="GeneID" id="63855615"/>
<dbReference type="RefSeq" id="XP_040785825.1">
    <property type="nucleotide sequence ID" value="XM_040938360.1"/>
</dbReference>
<keyword evidence="2" id="KW-1185">Reference proteome</keyword>
<reference evidence="1" key="1">
    <citation type="submission" date="2020-01" db="EMBL/GenBank/DDBJ databases">
        <authorList>
            <consortium name="DOE Joint Genome Institute"/>
            <person name="Haridas S."/>
            <person name="Albert R."/>
            <person name="Binder M."/>
            <person name="Bloem J."/>
            <person name="Labutti K."/>
            <person name="Salamov A."/>
            <person name="Andreopoulos B."/>
            <person name="Baker S.E."/>
            <person name="Barry K."/>
            <person name="Bills G."/>
            <person name="Bluhm B.H."/>
            <person name="Cannon C."/>
            <person name="Castanera R."/>
            <person name="Culley D.E."/>
            <person name="Daum C."/>
            <person name="Ezra D."/>
            <person name="Gonzalez J.B."/>
            <person name="Henrissat B."/>
            <person name="Kuo A."/>
            <person name="Liang C."/>
            <person name="Lipzen A."/>
            <person name="Lutzoni F."/>
            <person name="Magnuson J."/>
            <person name="Mondo S."/>
            <person name="Nolan M."/>
            <person name="Ohm R."/>
            <person name="Pangilinan J."/>
            <person name="Park H.-J."/>
            <person name="Ramirez L."/>
            <person name="Alfaro M."/>
            <person name="Sun H."/>
            <person name="Tritt A."/>
            <person name="Yoshinaga Y."/>
            <person name="Zwiers L.-H."/>
            <person name="Turgeon B.G."/>
            <person name="Goodwin S.B."/>
            <person name="Spatafora J.W."/>
            <person name="Crous P.W."/>
            <person name="Grigoriev I.V."/>
        </authorList>
    </citation>
    <scope>NUCLEOTIDE SEQUENCE</scope>
    <source>
        <strain evidence="1">CBS 394.84</strain>
    </source>
</reference>
<evidence type="ECO:0000313" key="2">
    <source>
        <dbReference type="Proteomes" id="UP000800039"/>
    </source>
</evidence>
<comment type="caution">
    <text evidence="1">The sequence shown here is derived from an EMBL/GenBank/DDBJ whole genome shotgun (WGS) entry which is preliminary data.</text>
</comment>
<name>A0A9P4L6D8_9PLEO</name>
<dbReference type="Proteomes" id="UP000800039">
    <property type="component" value="Unassembled WGS sequence"/>
</dbReference>
<proteinExistence type="predicted"/>